<proteinExistence type="predicted"/>
<protein>
    <submittedName>
        <fullName evidence="2">Helix-turn-helix domain protein</fullName>
    </submittedName>
</protein>
<dbReference type="PROSITE" id="PS50943">
    <property type="entry name" value="HTH_CROC1"/>
    <property type="match status" value="1"/>
</dbReference>
<dbReference type="AlphaFoldDB" id="A0A132BQQ4"/>
<dbReference type="Gene3D" id="1.10.260.40">
    <property type="entry name" value="lambda repressor-like DNA-binding domains"/>
    <property type="match status" value="1"/>
</dbReference>
<dbReference type="GO" id="GO:0003677">
    <property type="term" value="F:DNA binding"/>
    <property type="evidence" value="ECO:0007669"/>
    <property type="project" value="InterPro"/>
</dbReference>
<dbReference type="InterPro" id="IPR010982">
    <property type="entry name" value="Lambda_DNA-bd_dom_sf"/>
</dbReference>
<evidence type="ECO:0000259" key="1">
    <source>
        <dbReference type="PROSITE" id="PS50943"/>
    </source>
</evidence>
<sequence length="266" mass="29577">MHTDFSSNLRFLCAEAPSIAQICRDIGLNRQQFNRYLSGKGLPSAHNLRRIARHFAVPEAELFSDPAAFAARHRPRPTPPLPAPLLHLGQGFADQARLLRRFLGSYHAYYRTPTWPGQVLRSLVRLKEIDGYVVSHTFERARARDGSIRQRSAYRGLVAARGGRLCLCERPRNEVGAISETILMPEHPHQISYLQGLTLGVSAGASRRPFSSRTVWLRLEEKLTARAALAATGAFAQDSARLDPKVRRLLGEDAPLSLAPEAFPPS</sequence>
<organism evidence="2 3">
    <name type="scientific">Tritonibacter horizontis</name>
    <dbReference type="NCBI Taxonomy" id="1768241"/>
    <lineage>
        <taxon>Bacteria</taxon>
        <taxon>Pseudomonadati</taxon>
        <taxon>Pseudomonadota</taxon>
        <taxon>Alphaproteobacteria</taxon>
        <taxon>Rhodobacterales</taxon>
        <taxon>Paracoccaceae</taxon>
        <taxon>Tritonibacter</taxon>
    </lineage>
</organism>
<name>A0A132BQQ4_9RHOB</name>
<evidence type="ECO:0000313" key="3">
    <source>
        <dbReference type="Proteomes" id="UP000068382"/>
    </source>
</evidence>
<dbReference type="PATRIC" id="fig|1768241.3.peg.4789"/>
<dbReference type="RefSeq" id="WP_068249079.1">
    <property type="nucleotide sequence ID" value="NZ_LPUY01000138.1"/>
</dbReference>
<dbReference type="SUPFAM" id="SSF47413">
    <property type="entry name" value="lambda repressor-like DNA-binding domains"/>
    <property type="match status" value="1"/>
</dbReference>
<evidence type="ECO:0000313" key="2">
    <source>
        <dbReference type="EMBL" id="KUP90721.1"/>
    </source>
</evidence>
<dbReference type="CDD" id="cd00093">
    <property type="entry name" value="HTH_XRE"/>
    <property type="match status" value="1"/>
</dbReference>
<dbReference type="Proteomes" id="UP000068382">
    <property type="component" value="Unassembled WGS sequence"/>
</dbReference>
<dbReference type="OrthoDB" id="8902678at2"/>
<dbReference type="InterPro" id="IPR001387">
    <property type="entry name" value="Cro/C1-type_HTH"/>
</dbReference>
<keyword evidence="3" id="KW-1185">Reference proteome</keyword>
<comment type="caution">
    <text evidence="2">The sequence shown here is derived from an EMBL/GenBank/DDBJ whole genome shotgun (WGS) entry which is preliminary data.</text>
</comment>
<dbReference type="EMBL" id="LPUY01000138">
    <property type="protein sequence ID" value="KUP90721.1"/>
    <property type="molecule type" value="Genomic_DNA"/>
</dbReference>
<accession>A0A132BQQ4</accession>
<gene>
    <name evidence="2" type="ORF">TRIHO_45880</name>
</gene>
<feature type="domain" description="HTH cro/C1-type" evidence="1">
    <location>
        <begin position="18"/>
        <end position="62"/>
    </location>
</feature>
<reference evidence="2 3" key="1">
    <citation type="submission" date="2015-12" db="EMBL/GenBank/DDBJ databases">
        <title>Genome sequence of the marine Rhodobacteraceae strain O3.65, Candidatus Tritonibacter horizontis.</title>
        <authorList>
            <person name="Poehlein A."/>
            <person name="Giebel H.A."/>
            <person name="Voget S."/>
            <person name="Brinkhoff T."/>
        </authorList>
    </citation>
    <scope>NUCLEOTIDE SEQUENCE [LARGE SCALE GENOMIC DNA]</scope>
    <source>
        <strain evidence="2 3">O3.65</strain>
    </source>
</reference>